<feature type="coiled-coil region" evidence="1">
    <location>
        <begin position="1626"/>
        <end position="1706"/>
    </location>
</feature>
<feature type="signal peptide" evidence="3">
    <location>
        <begin position="1"/>
        <end position="19"/>
    </location>
</feature>
<keyword evidence="4" id="KW-1185">Reference proteome</keyword>
<dbReference type="GO" id="GO:0030041">
    <property type="term" value="P:actin filament polymerization"/>
    <property type="evidence" value="ECO:0007669"/>
    <property type="project" value="TreeGrafter"/>
</dbReference>
<protein>
    <recommendedName>
        <fullName evidence="6">Transport and Golgi organization protein 1</fullName>
    </recommendedName>
</protein>
<feature type="region of interest" description="Disordered" evidence="2">
    <location>
        <begin position="394"/>
        <end position="442"/>
    </location>
</feature>
<feature type="compositionally biased region" description="Polar residues" evidence="2">
    <location>
        <begin position="262"/>
        <end position="271"/>
    </location>
</feature>
<feature type="compositionally biased region" description="Polar residues" evidence="2">
    <location>
        <begin position="315"/>
        <end position="336"/>
    </location>
</feature>
<evidence type="ECO:0000256" key="3">
    <source>
        <dbReference type="SAM" id="SignalP"/>
    </source>
</evidence>
<feature type="region of interest" description="Disordered" evidence="2">
    <location>
        <begin position="483"/>
        <end position="999"/>
    </location>
</feature>
<feature type="coiled-coil region" evidence="1">
    <location>
        <begin position="1343"/>
        <end position="1406"/>
    </location>
</feature>
<keyword evidence="1" id="KW-0175">Coiled coil</keyword>
<feature type="compositionally biased region" description="Basic and acidic residues" evidence="2">
    <location>
        <begin position="272"/>
        <end position="286"/>
    </location>
</feature>
<feature type="compositionally biased region" description="Low complexity" evidence="2">
    <location>
        <begin position="1745"/>
        <end position="1762"/>
    </location>
</feature>
<feature type="region of interest" description="Disordered" evidence="2">
    <location>
        <begin position="1737"/>
        <end position="1852"/>
    </location>
</feature>
<evidence type="ECO:0000256" key="1">
    <source>
        <dbReference type="SAM" id="Coils"/>
    </source>
</evidence>
<dbReference type="GO" id="GO:0005884">
    <property type="term" value="C:actin filament"/>
    <property type="evidence" value="ECO:0007669"/>
    <property type="project" value="TreeGrafter"/>
</dbReference>
<feature type="region of interest" description="Disordered" evidence="2">
    <location>
        <begin position="114"/>
        <end position="166"/>
    </location>
</feature>
<feature type="compositionally biased region" description="Polar residues" evidence="2">
    <location>
        <begin position="287"/>
        <end position="307"/>
    </location>
</feature>
<feature type="compositionally biased region" description="Basic and acidic residues" evidence="2">
    <location>
        <begin position="127"/>
        <end position="140"/>
    </location>
</feature>
<feature type="compositionally biased region" description="Basic and acidic residues" evidence="2">
    <location>
        <begin position="892"/>
        <end position="906"/>
    </location>
</feature>
<feature type="region of interest" description="Disordered" evidence="2">
    <location>
        <begin position="1020"/>
        <end position="1039"/>
    </location>
</feature>
<feature type="coiled-coil region" evidence="1">
    <location>
        <begin position="1552"/>
        <end position="1600"/>
    </location>
</feature>
<feature type="compositionally biased region" description="Polar residues" evidence="2">
    <location>
        <begin position="394"/>
        <end position="410"/>
    </location>
</feature>
<accession>A0AA85KE25</accession>
<feature type="compositionally biased region" description="Basic and acidic residues" evidence="2">
    <location>
        <begin position="147"/>
        <end position="166"/>
    </location>
</feature>
<keyword evidence="3" id="KW-0732">Signal</keyword>
<dbReference type="Proteomes" id="UP000050795">
    <property type="component" value="Unassembled WGS sequence"/>
</dbReference>
<proteinExistence type="predicted"/>
<reference evidence="5" key="2">
    <citation type="submission" date="2023-11" db="UniProtKB">
        <authorList>
            <consortium name="WormBaseParasite"/>
        </authorList>
    </citation>
    <scope>IDENTIFICATION</scope>
</reference>
<reference evidence="4" key="1">
    <citation type="submission" date="2022-06" db="EMBL/GenBank/DDBJ databases">
        <authorList>
            <person name="Berger JAMES D."/>
            <person name="Berger JAMES D."/>
        </authorList>
    </citation>
    <scope>NUCLEOTIDE SEQUENCE [LARGE SCALE GENOMIC DNA]</scope>
</reference>
<feature type="compositionally biased region" description="Pro residues" evidence="2">
    <location>
        <begin position="1770"/>
        <end position="1783"/>
    </location>
</feature>
<dbReference type="PANTHER" id="PTHR45691:SF6">
    <property type="entry name" value="PROTEIN DIAPHANOUS"/>
    <property type="match status" value="1"/>
</dbReference>
<dbReference type="PANTHER" id="PTHR45691">
    <property type="entry name" value="PROTEIN DIAPHANOUS"/>
    <property type="match status" value="1"/>
</dbReference>
<feature type="region of interest" description="Disordered" evidence="2">
    <location>
        <begin position="255"/>
        <end position="380"/>
    </location>
</feature>
<feature type="coiled-coil region" evidence="1">
    <location>
        <begin position="1279"/>
        <end position="1306"/>
    </location>
</feature>
<feature type="compositionally biased region" description="Polar residues" evidence="2">
    <location>
        <begin position="1839"/>
        <end position="1852"/>
    </location>
</feature>
<evidence type="ECO:0000313" key="5">
    <source>
        <dbReference type="WBParaSite" id="TREG1_82350.1"/>
    </source>
</evidence>
<evidence type="ECO:0008006" key="6">
    <source>
        <dbReference type="Google" id="ProtNLM"/>
    </source>
</evidence>
<organism evidence="4 5">
    <name type="scientific">Trichobilharzia regenti</name>
    <name type="common">Nasal bird schistosome</name>
    <dbReference type="NCBI Taxonomy" id="157069"/>
    <lineage>
        <taxon>Eukaryota</taxon>
        <taxon>Metazoa</taxon>
        <taxon>Spiralia</taxon>
        <taxon>Lophotrochozoa</taxon>
        <taxon>Platyhelminthes</taxon>
        <taxon>Trematoda</taxon>
        <taxon>Digenea</taxon>
        <taxon>Strigeidida</taxon>
        <taxon>Schistosomatoidea</taxon>
        <taxon>Schistosomatidae</taxon>
        <taxon>Trichobilharzia</taxon>
    </lineage>
</organism>
<sequence length="1852" mass="202014">MKIYFITSLIGLSVLLCHAQTVNRKNLPTFLLCSDENCINSISTGTLIQDVSLGDRKVFTKNTLVDIIAKSADNDNSVIKVKVGNDYFYIDSSFVHEKQSPLSSRNLLKIVNGDNNREVSTPPALSTDHHNNNNVKDSKNAIKTNLKKTETTKNKDGAQKSNSREKVLEESHFEEADQDIESGNGNAEVNTFYDDNDNLVYIDKKKRSPRFMSDSELALENRRFSEDYPEDWDSYPANSEYTDLPGQVYAANEHREMKSDQIPVNNRQTNQRVERSQAHRDKEQQKSSEVNRQVDQTSIHPSPTSAPTGIDVASEKSSSVDAVKQVSSPPTASSAVNKAPPSTPPSVVEKRVDETVVHAPQASDPTDSGTPGKPSPADVVKQEAPSPILSNVVNKGSEQTASHPSRTSLPTGIHVASGKPSPVDVSRQEAPPSTPPSVNRKGVDETVVHAPLHLFQVIIVLQELSPSTPPSVAKKGVHETVVHAPPAPVSSDSSTPGKPSPVKVFKQEAPTPTTPSAVNKGIDETGSHPLPTSVPTGIDVASEKPSPVDVARQEPPPPTAPSVVEKGVDETVGHAPPEPVSSDSSTPGKPSPVKVFKQEAPTPTTPSAVNKGIDETGSHPLPTSVPTGIDVASEKPSPVDVARQEPPPPTAPSVVEKGVDETVGHAPPAPVSSDSSTPGKPSPVKVFKQEAPTPTTPSAVNKGIDETGSHPLPTSVPTGIDVASEKPSPVDVARQEPPPPTAPSVVEKELMKLDSSTPGKPSPVKVFKQEAPTPTTPSAVNKGIDETGSHPLPTSVPIGIDVASEKPSPVDVARQEPPPPTAPSVVEKGVDETVGHAPPAPVSSDSSTPGKPSPVDVGKQEPLPSIPSNIVDKGVDETVGHAPPAPLPSDSDVSRKPTADVIKEDPSPSIPSNTVDKGVDETVGYGPPAPVPSDNDVSRKPTANAVEEEPSLSIPPGVVVNEEFDRTTSHTPLASDPMDNDTPGKPSPTGVIKEQSIPSMPLNVVDKGVDQTDIDVASAKPSPVDAVKHEASPSIPSSETVKEIIDQTGNDVVSSNVSMDNVILDPTISISSFHHENITLPDHSSLSDSESPSESNLLQHNNDTIVSHELNLEGAKSQRQTVDLSKFNCPAICQELYESCDFPVHIGLVQCLYFAANASFLEAHKASYKSPLSRLLINGIVYFFRTANLSLQYFPENIVTSINHLLLTTCSISLHFVIAWMLFAIHLIFAWNLGKGINYLFYRYISPQKYPSTSSSDYIRLEEYSIQLASQLSDMEESNAHLSKWANSLQRKLQSLQEEYTSKLSAITLSVDDSHESFIRVQSELNRLKDAHSLLERNSRSKLQDKEEAIRELHTEIDHLKQLNAENEESWKMKLSKIEENNHKSIEELKDEQEKLYSQANIYYNRMKTMQSEVDKIIESRKLTEEKLIAKEAEFQSLLTTFNTLKSLEVIFEQETSSLKHETDSTEENEISITDNLSHTSGISEDVVVDLDKSRTVSQSDISSLNDEVDSHHRRTEKSKLHEHLSFLLDIGRLHAQIRLKDEQIKSEEFKAKNEHDLRIEVESKLEEIEKENSILRTNQTQLEQEKNALQTKLDILSEYFKERELELQRDLGKHVVVGSESSEALVNSRKRNQELEAEGRVLREQISALRRELAETERTSRRQKSELDKRCHENWLAARASDHQVQELREENSTLRQKLIESENSNLRSSMRGFSEKPGSFEKIMNVFPRPLLPSSFMKNTTGNTNSLSRQSLTSLSSQRSVAEANPFPFIPPPPPPPPGIMPFPGGLKGDARPPPPPPPPGHMLPGFPPVPFPPGFLPPPPFPPVTKSNIDQHKQQHQQGSPSSVSGSLK</sequence>
<feature type="chain" id="PRO_5041737824" description="Transport and Golgi organization protein 1" evidence="3">
    <location>
        <begin position="20"/>
        <end position="1852"/>
    </location>
</feature>
<name>A0AA85KE25_TRIRE</name>
<dbReference type="WBParaSite" id="TREG1_82350.1">
    <property type="protein sequence ID" value="TREG1_82350.1"/>
    <property type="gene ID" value="TREG1_82350"/>
</dbReference>
<evidence type="ECO:0000313" key="4">
    <source>
        <dbReference type="Proteomes" id="UP000050795"/>
    </source>
</evidence>
<dbReference type="InterPro" id="IPR051412">
    <property type="entry name" value="Formin_Homology_Diaphanous_sf"/>
</dbReference>
<feature type="compositionally biased region" description="Pro residues" evidence="2">
    <location>
        <begin position="1794"/>
        <end position="1826"/>
    </location>
</feature>
<evidence type="ECO:0000256" key="2">
    <source>
        <dbReference type="SAM" id="MobiDB-lite"/>
    </source>
</evidence>